<feature type="domain" description="Peptidase M14" evidence="1">
    <location>
        <begin position="28"/>
        <end position="196"/>
    </location>
</feature>
<dbReference type="EMBL" id="JBHLZU010000005">
    <property type="protein sequence ID" value="MFB9903637.1"/>
    <property type="molecule type" value="Genomic_DNA"/>
</dbReference>
<dbReference type="RefSeq" id="WP_377850780.1">
    <property type="nucleotide sequence ID" value="NZ_JBHLZU010000005.1"/>
</dbReference>
<evidence type="ECO:0000313" key="2">
    <source>
        <dbReference type="EMBL" id="MFB9903637.1"/>
    </source>
</evidence>
<dbReference type="Proteomes" id="UP001589693">
    <property type="component" value="Unassembled WGS sequence"/>
</dbReference>
<organism evidence="2 3">
    <name type="scientific">Allokutzneria oryzae</name>
    <dbReference type="NCBI Taxonomy" id="1378989"/>
    <lineage>
        <taxon>Bacteria</taxon>
        <taxon>Bacillati</taxon>
        <taxon>Actinomycetota</taxon>
        <taxon>Actinomycetes</taxon>
        <taxon>Pseudonocardiales</taxon>
        <taxon>Pseudonocardiaceae</taxon>
        <taxon>Allokutzneria</taxon>
    </lineage>
</organism>
<sequence>MFERILRLVDEVPEFDRFLGVDDLLAGIGAVAERHGDCAALRRIGTSRLGEPLWSLTVAGGPKQAVVFAAVHPNEPVGGLTALHLARTLAADAALREELGYTWHIIPCVDPDGTRLNEGWFEPPLTMRKYGRNFYRPAGKEQVEWSFPLAYKGVFFDAVIPETVALMRVFDETRPDFMCSLHNAEYGGVYYYVDSTTPELSRRLAAIPEHLGLPLHTGENEAPYMEELSPGVYRGLNARQSIDYLESIGVDHTDRDAGDSSGSYVERYGTRYLVSEVPYWANDDANDTTPLEISYAVLLRERAKDLLEADRVLSGLLASVESDLAARSPYLRALRAFLPGLAKQAEIASAAADVPGGDRPAVVSERFHSAEVLQSVRMRYGGMLLSTLDGELAIGNGTPAIRSAHARLTEVFERWADIAEAEVPATTIPIRKLVATQFGAILGSVSLPAEG</sequence>
<accession>A0ABV5ZRX8</accession>
<dbReference type="Gene3D" id="3.40.630.10">
    <property type="entry name" value="Zn peptidases"/>
    <property type="match status" value="1"/>
</dbReference>
<dbReference type="Pfam" id="PF00246">
    <property type="entry name" value="Peptidase_M14"/>
    <property type="match status" value="1"/>
</dbReference>
<dbReference type="InterPro" id="IPR000834">
    <property type="entry name" value="Peptidase_M14"/>
</dbReference>
<dbReference type="GO" id="GO:0004180">
    <property type="term" value="F:carboxypeptidase activity"/>
    <property type="evidence" value="ECO:0007669"/>
    <property type="project" value="UniProtKB-KW"/>
</dbReference>
<keyword evidence="3" id="KW-1185">Reference proteome</keyword>
<evidence type="ECO:0000259" key="1">
    <source>
        <dbReference type="Pfam" id="PF00246"/>
    </source>
</evidence>
<evidence type="ECO:0000313" key="3">
    <source>
        <dbReference type="Proteomes" id="UP001589693"/>
    </source>
</evidence>
<name>A0ABV5ZRX8_9PSEU</name>
<reference evidence="2 3" key="1">
    <citation type="submission" date="2024-09" db="EMBL/GenBank/DDBJ databases">
        <authorList>
            <person name="Sun Q."/>
            <person name="Mori K."/>
        </authorList>
    </citation>
    <scope>NUCLEOTIDE SEQUENCE [LARGE SCALE GENOMIC DNA]</scope>
    <source>
        <strain evidence="2 3">TBRC 7907</strain>
    </source>
</reference>
<gene>
    <name evidence="2" type="ORF">ACFFQA_06785</name>
</gene>
<keyword evidence="2" id="KW-0378">Hydrolase</keyword>
<comment type="caution">
    <text evidence="2">The sequence shown here is derived from an EMBL/GenBank/DDBJ whole genome shotgun (WGS) entry which is preliminary data.</text>
</comment>
<protein>
    <submittedName>
        <fullName evidence="2">M14 family zinc carboxypeptidase</fullName>
    </submittedName>
</protein>
<dbReference type="SUPFAM" id="SSF53187">
    <property type="entry name" value="Zn-dependent exopeptidases"/>
    <property type="match status" value="1"/>
</dbReference>
<proteinExistence type="predicted"/>
<keyword evidence="2" id="KW-0121">Carboxypeptidase</keyword>
<keyword evidence="2" id="KW-0645">Protease</keyword>